<keyword evidence="1" id="KW-0812">Transmembrane</keyword>
<dbReference type="EMBL" id="CCKQ01007487">
    <property type="protein sequence ID" value="CDW78867.1"/>
    <property type="molecule type" value="Genomic_DNA"/>
</dbReference>
<organism evidence="2 3">
    <name type="scientific">Stylonychia lemnae</name>
    <name type="common">Ciliate</name>
    <dbReference type="NCBI Taxonomy" id="5949"/>
    <lineage>
        <taxon>Eukaryota</taxon>
        <taxon>Sar</taxon>
        <taxon>Alveolata</taxon>
        <taxon>Ciliophora</taxon>
        <taxon>Intramacronucleata</taxon>
        <taxon>Spirotrichea</taxon>
        <taxon>Stichotrichia</taxon>
        <taxon>Sporadotrichida</taxon>
        <taxon>Oxytrichidae</taxon>
        <taxon>Stylonychinae</taxon>
        <taxon>Stylonychia</taxon>
    </lineage>
</organism>
<keyword evidence="3" id="KW-1185">Reference proteome</keyword>
<protein>
    <submittedName>
        <fullName evidence="2">Uncharacterized protein</fullName>
    </submittedName>
</protein>
<accession>A0A078AB88</accession>
<feature type="transmembrane region" description="Helical" evidence="1">
    <location>
        <begin position="131"/>
        <end position="149"/>
    </location>
</feature>
<keyword evidence="1" id="KW-0472">Membrane</keyword>
<gene>
    <name evidence="2" type="primary">Contig10619.g11339</name>
    <name evidence="2" type="ORF">STYLEM_7851</name>
</gene>
<feature type="transmembrane region" description="Helical" evidence="1">
    <location>
        <begin position="204"/>
        <end position="227"/>
    </location>
</feature>
<evidence type="ECO:0000313" key="3">
    <source>
        <dbReference type="Proteomes" id="UP000039865"/>
    </source>
</evidence>
<evidence type="ECO:0000256" key="1">
    <source>
        <dbReference type="SAM" id="Phobius"/>
    </source>
</evidence>
<sequence>MQFESSPAVISSPLVQDFFTDVFKIFSSIPIEYYKYSSIVLGSFSLYEGIIQNVLQSVSSSKSSSQPTLDLKHGHKQLDIATKDHLINEVIKNKDKFPLNNQKTKLSMKISLENLLALFYFVYQIFRILEVITPVISIAAAPFALLILFQDHKSIAKSTLYKEFLNGTSICSYILAFLIGSMAIFYPLTIQLLVLILYDQNFDFFTLLDIVFLPIMSKIIMQLLPIAGARTYVKMAKTVSGGIF</sequence>
<feature type="transmembrane region" description="Helical" evidence="1">
    <location>
        <begin position="170"/>
        <end position="198"/>
    </location>
</feature>
<name>A0A078AB88_STYLE</name>
<evidence type="ECO:0000313" key="2">
    <source>
        <dbReference type="EMBL" id="CDW78867.1"/>
    </source>
</evidence>
<dbReference type="AlphaFoldDB" id="A0A078AB88"/>
<reference evidence="2 3" key="1">
    <citation type="submission" date="2014-06" db="EMBL/GenBank/DDBJ databases">
        <authorList>
            <person name="Swart Estienne"/>
        </authorList>
    </citation>
    <scope>NUCLEOTIDE SEQUENCE [LARGE SCALE GENOMIC DNA]</scope>
    <source>
        <strain evidence="2 3">130c</strain>
    </source>
</reference>
<proteinExistence type="predicted"/>
<dbReference type="InParanoid" id="A0A078AB88"/>
<keyword evidence="1" id="KW-1133">Transmembrane helix</keyword>
<dbReference type="Proteomes" id="UP000039865">
    <property type="component" value="Unassembled WGS sequence"/>
</dbReference>